<dbReference type="InterPro" id="IPR004629">
    <property type="entry name" value="WecG_TagA_CpsF"/>
</dbReference>
<evidence type="ECO:0000313" key="3">
    <source>
        <dbReference type="EMBL" id="QPH39944.1"/>
    </source>
</evidence>
<dbReference type="Proteomes" id="UP000594759">
    <property type="component" value="Chromosome"/>
</dbReference>
<accession>A0A7S9KZZ0</accession>
<dbReference type="NCBIfam" id="TIGR00696">
    <property type="entry name" value="wecG_tagA_cpsF"/>
    <property type="match status" value="1"/>
</dbReference>
<evidence type="ECO:0000256" key="1">
    <source>
        <dbReference type="ARBA" id="ARBA00022676"/>
    </source>
</evidence>
<name>A0A7S9KZZ0_9SPHI</name>
<dbReference type="Pfam" id="PF03808">
    <property type="entry name" value="Glyco_tran_WecG"/>
    <property type="match status" value="1"/>
</dbReference>
<sequence>MNSLKFVDVLDFKVFSDDLNKIEINNGKARIINTISPNSYGLSLKDEVFKDALVDTDYLVLDGVYFAFASLMLKGKNIRKNQGPEVFYHFMERINKTGGKVFFLGSSEQTLEKIENRIDAEYKNIEVMTYSPPFKAQFSAEDNQHMVSTINAFKPDILFVGMTCPKQEKWATAAKNSLHPCLIISIGNVFDWFAGTQKVIHPFWFKIRMAWLIRIFYRPEIFRRNIKNQMTFFGDVILIFLKLKKI</sequence>
<dbReference type="PANTHER" id="PTHR34136:SF1">
    <property type="entry name" value="UDP-N-ACETYL-D-MANNOSAMINURONIC ACID TRANSFERASE"/>
    <property type="match status" value="1"/>
</dbReference>
<dbReference type="EMBL" id="CP064939">
    <property type="protein sequence ID" value="QPH39944.1"/>
    <property type="molecule type" value="Genomic_DNA"/>
</dbReference>
<gene>
    <name evidence="3" type="ORF">IZT61_01250</name>
</gene>
<dbReference type="CDD" id="cd06533">
    <property type="entry name" value="Glyco_transf_WecG_TagA"/>
    <property type="match status" value="1"/>
</dbReference>
<keyword evidence="1" id="KW-0328">Glycosyltransferase</keyword>
<proteinExistence type="predicted"/>
<reference evidence="3 4" key="1">
    <citation type="submission" date="2020-11" db="EMBL/GenBank/DDBJ databases">
        <title>Pedobacter endophytica, an endophytic bacteria isolated form Carex pumila.</title>
        <authorList>
            <person name="Peng Y."/>
            <person name="Jiang L."/>
            <person name="Lee J."/>
        </authorList>
    </citation>
    <scope>NUCLEOTIDE SEQUENCE [LARGE SCALE GENOMIC DNA]</scope>
    <source>
        <strain evidence="3 4">JBR3-12</strain>
    </source>
</reference>
<dbReference type="RefSeq" id="WP_196099402.1">
    <property type="nucleotide sequence ID" value="NZ_CP064939.1"/>
</dbReference>
<evidence type="ECO:0000313" key="4">
    <source>
        <dbReference type="Proteomes" id="UP000594759"/>
    </source>
</evidence>
<protein>
    <submittedName>
        <fullName evidence="3">WecB/TagA/CpsF family glycosyltransferase</fullName>
    </submittedName>
</protein>
<organism evidence="3 4">
    <name type="scientific">Pedobacter endophyticus</name>
    <dbReference type="NCBI Taxonomy" id="2789740"/>
    <lineage>
        <taxon>Bacteria</taxon>
        <taxon>Pseudomonadati</taxon>
        <taxon>Bacteroidota</taxon>
        <taxon>Sphingobacteriia</taxon>
        <taxon>Sphingobacteriales</taxon>
        <taxon>Sphingobacteriaceae</taxon>
        <taxon>Pedobacter</taxon>
    </lineage>
</organism>
<dbReference type="GO" id="GO:0016758">
    <property type="term" value="F:hexosyltransferase activity"/>
    <property type="evidence" value="ECO:0007669"/>
    <property type="project" value="TreeGrafter"/>
</dbReference>
<keyword evidence="2 3" id="KW-0808">Transferase</keyword>
<dbReference type="PANTHER" id="PTHR34136">
    <property type="match status" value="1"/>
</dbReference>
<keyword evidence="4" id="KW-1185">Reference proteome</keyword>
<dbReference type="AlphaFoldDB" id="A0A7S9KZZ0"/>
<evidence type="ECO:0000256" key="2">
    <source>
        <dbReference type="ARBA" id="ARBA00022679"/>
    </source>
</evidence>
<dbReference type="KEGG" id="pex:IZT61_01250"/>